<reference evidence="1 2" key="1">
    <citation type="submission" date="2021-11" db="EMBL/GenBank/DDBJ databases">
        <title>Draft genome sequence of Actinomycetospora sp. SF1 isolated from the rhizosphere soil.</title>
        <authorList>
            <person name="Duangmal K."/>
            <person name="Chantavorakit T."/>
        </authorList>
    </citation>
    <scope>NUCLEOTIDE SEQUENCE [LARGE SCALE GENOMIC DNA]</scope>
    <source>
        <strain evidence="1 2">TBRC 5722</strain>
    </source>
</reference>
<organism evidence="1 2">
    <name type="scientific">Actinomycetospora endophytica</name>
    <dbReference type="NCBI Taxonomy" id="2291215"/>
    <lineage>
        <taxon>Bacteria</taxon>
        <taxon>Bacillati</taxon>
        <taxon>Actinomycetota</taxon>
        <taxon>Actinomycetes</taxon>
        <taxon>Pseudonocardiales</taxon>
        <taxon>Pseudonocardiaceae</taxon>
        <taxon>Actinomycetospora</taxon>
    </lineage>
</organism>
<name>A0ABS8PF40_9PSEU</name>
<sequence length="156" mass="16423">MESDLEDLLADMATLGEAPTLLVACGFDGALSPDGDDRAVQQSSEALNVLLALPGTTVAVVSRRPAEEISELMFLSGAKGGLRMCGPGELPELRREIGGVALVIDVDPESLAGLGADDVGVLVDDDEDPEDDGRRRVTDADEVIEVLEELVSARRH</sequence>
<dbReference type="RefSeq" id="WP_230738727.1">
    <property type="nucleotide sequence ID" value="NZ_JAJNDB010000006.1"/>
</dbReference>
<accession>A0ABS8PF40</accession>
<proteinExistence type="predicted"/>
<dbReference type="EMBL" id="JAJNDB010000006">
    <property type="protein sequence ID" value="MCD2196859.1"/>
    <property type="molecule type" value="Genomic_DNA"/>
</dbReference>
<dbReference type="Proteomes" id="UP001199469">
    <property type="component" value="Unassembled WGS sequence"/>
</dbReference>
<gene>
    <name evidence="1" type="ORF">LQ327_26155</name>
</gene>
<protein>
    <submittedName>
        <fullName evidence="1">Uncharacterized protein</fullName>
    </submittedName>
</protein>
<evidence type="ECO:0000313" key="2">
    <source>
        <dbReference type="Proteomes" id="UP001199469"/>
    </source>
</evidence>
<comment type="caution">
    <text evidence="1">The sequence shown here is derived from an EMBL/GenBank/DDBJ whole genome shotgun (WGS) entry which is preliminary data.</text>
</comment>
<keyword evidence="2" id="KW-1185">Reference proteome</keyword>
<evidence type="ECO:0000313" key="1">
    <source>
        <dbReference type="EMBL" id="MCD2196859.1"/>
    </source>
</evidence>